<dbReference type="PANTHER" id="PTHR43384:SF10">
    <property type="entry name" value="ATPASE INVOLVED IN CHROMOSOME PARTITIONING, PARA_MIND FAMILY"/>
    <property type="match status" value="1"/>
</dbReference>
<dbReference type="InterPro" id="IPR050625">
    <property type="entry name" value="ParA/MinD_ATPase"/>
</dbReference>
<dbReference type="GO" id="GO:0016887">
    <property type="term" value="F:ATP hydrolysis activity"/>
    <property type="evidence" value="ECO:0007669"/>
    <property type="project" value="TreeGrafter"/>
</dbReference>
<dbReference type="InterPro" id="IPR027417">
    <property type="entry name" value="P-loop_NTPase"/>
</dbReference>
<dbReference type="OrthoDB" id="204933at2157"/>
<keyword evidence="6" id="KW-1185">Reference proteome</keyword>
<dbReference type="PANTHER" id="PTHR43384">
    <property type="entry name" value="SEPTUM SITE-DETERMINING PROTEIN MIND HOMOLOG, CHLOROPLASTIC-RELATED"/>
    <property type="match status" value="1"/>
</dbReference>
<dbReference type="GO" id="GO:0005829">
    <property type="term" value="C:cytosol"/>
    <property type="evidence" value="ECO:0007669"/>
    <property type="project" value="TreeGrafter"/>
</dbReference>
<sequence length="218" mass="21776">MILAVAGGAGGVGTSTVALALADDLGAVCVDGDLAMADLPESRGPDLHDVLAGRADPFEAVDETGPVALLACGRTLAGAAACDHDRLADALRAVEREYGSVVVDCPAGLGRVVGELLAAADSVVLVARGTGGALAHADQVRTLARGLDAGLVAVAVTRATETSDVREQFGAPAVAIPESAVVEQATRHGLPVTTHATDSPPARALADLASVVRRTHTV</sequence>
<accession>A0A5N5UDA3</accession>
<dbReference type="SUPFAM" id="SSF52540">
    <property type="entry name" value="P-loop containing nucleoside triphosphate hydrolases"/>
    <property type="match status" value="1"/>
</dbReference>
<protein>
    <submittedName>
        <fullName evidence="1">Chromosome partitioning protein ParA</fullName>
    </submittedName>
</protein>
<accession>A0A5N5U4U5</accession>
<proteinExistence type="predicted"/>
<dbReference type="Gene3D" id="3.40.50.300">
    <property type="entry name" value="P-loop containing nucleotide triphosphate hydrolases"/>
    <property type="match status" value="1"/>
</dbReference>
<evidence type="ECO:0000313" key="4">
    <source>
        <dbReference type="Proteomes" id="UP000326207"/>
    </source>
</evidence>
<evidence type="ECO:0000313" key="1">
    <source>
        <dbReference type="EMBL" id="KAB7513497.1"/>
    </source>
</evidence>
<dbReference type="EMBL" id="QJOW01000003">
    <property type="protein sequence ID" value="KAB7515432.1"/>
    <property type="molecule type" value="Genomic_DNA"/>
</dbReference>
<evidence type="ECO:0000313" key="2">
    <source>
        <dbReference type="EMBL" id="KAB7515432.1"/>
    </source>
</evidence>
<dbReference type="Proteomes" id="UP000326302">
    <property type="component" value="Unassembled WGS sequence"/>
</dbReference>
<dbReference type="Proteomes" id="UP000326207">
    <property type="component" value="Unassembled WGS sequence"/>
</dbReference>
<dbReference type="GO" id="GO:0051782">
    <property type="term" value="P:negative regulation of cell division"/>
    <property type="evidence" value="ECO:0007669"/>
    <property type="project" value="TreeGrafter"/>
</dbReference>
<dbReference type="EMBL" id="QMDY01000012">
    <property type="protein sequence ID" value="KAB7513497.1"/>
    <property type="molecule type" value="Genomic_DNA"/>
</dbReference>
<reference evidence="4 5" key="1">
    <citation type="submission" date="2019-10" db="EMBL/GenBank/DDBJ databases">
        <title>Unraveling microbial dark matter from salterns through culturing: the case of the genus Halosegnis.</title>
        <authorList>
            <person name="Duran-Viseras A."/>
            <person name="Andrei A.-S."/>
            <person name="Vera-Gargallo B."/>
            <person name="Ghai R."/>
            <person name="Sanchez-Porro C."/>
            <person name="Ventosa A."/>
        </authorList>
    </citation>
    <scope>NUCLEOTIDE SEQUENCE [LARGE SCALE GENOMIC DNA]</scope>
    <source>
        <strain evidence="2 5">F17-44</strain>
        <strain evidence="3 6">F18-79</strain>
        <strain evidence="1 4">F19-13</strain>
    </source>
</reference>
<gene>
    <name evidence="3" type="ORF">DM867_05060</name>
    <name evidence="2" type="ORF">DMP03_09445</name>
    <name evidence="1" type="ORF">DP108_12985</name>
</gene>
<dbReference type="Proteomes" id="UP000326865">
    <property type="component" value="Unassembled WGS sequence"/>
</dbReference>
<dbReference type="GO" id="GO:0009898">
    <property type="term" value="C:cytoplasmic side of plasma membrane"/>
    <property type="evidence" value="ECO:0007669"/>
    <property type="project" value="TreeGrafter"/>
</dbReference>
<dbReference type="AlphaFoldDB" id="A0A5N5U4U5"/>
<comment type="caution">
    <text evidence="1">The sequence shown here is derived from an EMBL/GenBank/DDBJ whole genome shotgun (WGS) entry which is preliminary data.</text>
</comment>
<evidence type="ECO:0000313" key="3">
    <source>
        <dbReference type="EMBL" id="KAB7516484.1"/>
    </source>
</evidence>
<organism evidence="1 4">
    <name type="scientific">Halosegnis rubeus</name>
    <dbReference type="NCBI Taxonomy" id="2212850"/>
    <lineage>
        <taxon>Archaea</taxon>
        <taxon>Methanobacteriati</taxon>
        <taxon>Methanobacteriota</taxon>
        <taxon>Stenosarchaea group</taxon>
        <taxon>Halobacteria</taxon>
        <taxon>Halobacteriales</taxon>
        <taxon>Natronomonadaceae</taxon>
        <taxon>Halosegnis</taxon>
    </lineage>
</organism>
<dbReference type="EMBL" id="QKKZ01000001">
    <property type="protein sequence ID" value="KAB7516484.1"/>
    <property type="molecule type" value="Genomic_DNA"/>
</dbReference>
<name>A0A5N5U4U5_9EURY</name>
<accession>A0A5N5UCQ6</accession>
<dbReference type="RefSeq" id="WP_152120427.1">
    <property type="nucleotide sequence ID" value="NZ_QJOW01000003.1"/>
</dbReference>
<evidence type="ECO:0000313" key="6">
    <source>
        <dbReference type="Proteomes" id="UP000326865"/>
    </source>
</evidence>
<evidence type="ECO:0000313" key="5">
    <source>
        <dbReference type="Proteomes" id="UP000326302"/>
    </source>
</evidence>
<dbReference type="GO" id="GO:0005524">
    <property type="term" value="F:ATP binding"/>
    <property type="evidence" value="ECO:0007669"/>
    <property type="project" value="TreeGrafter"/>
</dbReference>